<keyword evidence="3" id="KW-1185">Reference proteome</keyword>
<dbReference type="AlphaFoldDB" id="A0AAE0ZCN2"/>
<feature type="compositionally biased region" description="Polar residues" evidence="1">
    <location>
        <begin position="85"/>
        <end position="95"/>
    </location>
</feature>
<comment type="caution">
    <text evidence="2">The sequence shown here is derived from an EMBL/GenBank/DDBJ whole genome shotgun (WGS) entry which is preliminary data.</text>
</comment>
<reference evidence="2" key="1">
    <citation type="journal article" date="2023" name="G3 (Bethesda)">
        <title>A reference genome for the long-term kleptoplast-retaining sea slug Elysia crispata morphotype clarki.</title>
        <authorList>
            <person name="Eastman K.E."/>
            <person name="Pendleton A.L."/>
            <person name="Shaikh M.A."/>
            <person name="Suttiyut T."/>
            <person name="Ogas R."/>
            <person name="Tomko P."/>
            <person name="Gavelis G."/>
            <person name="Widhalm J.R."/>
            <person name="Wisecaver J.H."/>
        </authorList>
    </citation>
    <scope>NUCLEOTIDE SEQUENCE</scope>
    <source>
        <strain evidence="2">ECLA1</strain>
    </source>
</reference>
<gene>
    <name evidence="2" type="ORF">RRG08_066113</name>
</gene>
<name>A0AAE0ZCN2_9GAST</name>
<evidence type="ECO:0000313" key="3">
    <source>
        <dbReference type="Proteomes" id="UP001283361"/>
    </source>
</evidence>
<dbReference type="EMBL" id="JAWDGP010004231">
    <property type="protein sequence ID" value="KAK3766446.1"/>
    <property type="molecule type" value="Genomic_DNA"/>
</dbReference>
<feature type="region of interest" description="Disordered" evidence="1">
    <location>
        <begin position="32"/>
        <end position="95"/>
    </location>
</feature>
<sequence length="154" mass="16964">MRCVWTTSLDVAVVAYLLTIFLASTSSFVLEPDKGDGHQGRPGGEHGQSDQNHLTLTAEPNPNTPAGNTTHTTTRRDISQTTTPGGNDNVDSQTADSKFDKCYRDCYKDEDELNLSRCFGEMTSGKFQLIEKKAVKILHGSHLLQSNHLKTHCL</sequence>
<protein>
    <submittedName>
        <fullName evidence="2">Uncharacterized protein</fullName>
    </submittedName>
</protein>
<evidence type="ECO:0000313" key="2">
    <source>
        <dbReference type="EMBL" id="KAK3766446.1"/>
    </source>
</evidence>
<dbReference type="Proteomes" id="UP001283361">
    <property type="component" value="Unassembled WGS sequence"/>
</dbReference>
<organism evidence="2 3">
    <name type="scientific">Elysia crispata</name>
    <name type="common">lettuce slug</name>
    <dbReference type="NCBI Taxonomy" id="231223"/>
    <lineage>
        <taxon>Eukaryota</taxon>
        <taxon>Metazoa</taxon>
        <taxon>Spiralia</taxon>
        <taxon>Lophotrochozoa</taxon>
        <taxon>Mollusca</taxon>
        <taxon>Gastropoda</taxon>
        <taxon>Heterobranchia</taxon>
        <taxon>Euthyneura</taxon>
        <taxon>Panpulmonata</taxon>
        <taxon>Sacoglossa</taxon>
        <taxon>Placobranchoidea</taxon>
        <taxon>Plakobranchidae</taxon>
        <taxon>Elysia</taxon>
    </lineage>
</organism>
<accession>A0AAE0ZCN2</accession>
<feature type="compositionally biased region" description="Low complexity" evidence="1">
    <location>
        <begin position="57"/>
        <end position="72"/>
    </location>
</feature>
<evidence type="ECO:0000256" key="1">
    <source>
        <dbReference type="SAM" id="MobiDB-lite"/>
    </source>
</evidence>
<feature type="compositionally biased region" description="Basic and acidic residues" evidence="1">
    <location>
        <begin position="32"/>
        <end position="48"/>
    </location>
</feature>
<proteinExistence type="predicted"/>